<feature type="compositionally biased region" description="Basic residues" evidence="2">
    <location>
        <begin position="1"/>
        <end position="11"/>
    </location>
</feature>
<evidence type="ECO:0000313" key="5">
    <source>
        <dbReference type="RefSeq" id="XP_022108470.1"/>
    </source>
</evidence>
<feature type="compositionally biased region" description="Polar residues" evidence="2">
    <location>
        <begin position="101"/>
        <end position="112"/>
    </location>
</feature>
<dbReference type="Proteomes" id="UP000694845">
    <property type="component" value="Unplaced"/>
</dbReference>
<dbReference type="KEGG" id="aplc:110988866"/>
<keyword evidence="1" id="KW-0175">Coiled coil</keyword>
<evidence type="ECO:0000313" key="3">
    <source>
        <dbReference type="Proteomes" id="UP000694845"/>
    </source>
</evidence>
<feature type="compositionally biased region" description="Polar residues" evidence="2">
    <location>
        <begin position="25"/>
        <end position="48"/>
    </location>
</feature>
<proteinExistence type="predicted"/>
<sequence length="270" mass="30392">MSLRAHLRSRFQKQAPPTEGALQKRGSTSSEVLASSGSDDINSSTEEQSLSDHAAEGGSPSASRKKYDREGASGDPSSPGTKRKKERRNSQGRQPEESHQRSGAVTSKTSQWDENEKSIYETQLRTLQEQLVDTMIQNQTLQSELGKFKANSDMTQVLQMLDREKDRCTKLSQECDELHQQLENIERRSYSVEEHPSSVELGVEADSADLPSSSDIQPLPKKPTLKYQVQEWVVNKVYEVMSDFTEDPEDEKTAENDEGEELAVKKWVEI</sequence>
<dbReference type="RefSeq" id="XP_022108469.1">
    <property type="nucleotide sequence ID" value="XM_022252777.1"/>
</dbReference>
<evidence type="ECO:0000256" key="2">
    <source>
        <dbReference type="SAM" id="MobiDB-lite"/>
    </source>
</evidence>
<protein>
    <submittedName>
        <fullName evidence="4 5">Uncharacterized protein LOC110988866</fullName>
    </submittedName>
</protein>
<evidence type="ECO:0000256" key="1">
    <source>
        <dbReference type="SAM" id="Coils"/>
    </source>
</evidence>
<dbReference type="GeneID" id="110988866"/>
<feature type="coiled-coil region" evidence="1">
    <location>
        <begin position="124"/>
        <end position="188"/>
    </location>
</feature>
<evidence type="ECO:0000313" key="4">
    <source>
        <dbReference type="RefSeq" id="XP_022108469.1"/>
    </source>
</evidence>
<accession>A0A8B7ZUL1</accession>
<gene>
    <name evidence="4 5" type="primary">LOC110988866</name>
</gene>
<feature type="region of interest" description="Disordered" evidence="2">
    <location>
        <begin position="1"/>
        <end position="117"/>
    </location>
</feature>
<dbReference type="AlphaFoldDB" id="A0A8B7ZUL1"/>
<organism evidence="3 5">
    <name type="scientific">Acanthaster planci</name>
    <name type="common">Crown-of-thorns starfish</name>
    <dbReference type="NCBI Taxonomy" id="133434"/>
    <lineage>
        <taxon>Eukaryota</taxon>
        <taxon>Metazoa</taxon>
        <taxon>Echinodermata</taxon>
        <taxon>Eleutherozoa</taxon>
        <taxon>Asterozoa</taxon>
        <taxon>Asteroidea</taxon>
        <taxon>Valvatacea</taxon>
        <taxon>Valvatida</taxon>
        <taxon>Acanthasteridae</taxon>
        <taxon>Acanthaster</taxon>
    </lineage>
</organism>
<keyword evidence="3" id="KW-1185">Reference proteome</keyword>
<dbReference type="RefSeq" id="XP_022108470.1">
    <property type="nucleotide sequence ID" value="XM_022252778.1"/>
</dbReference>
<name>A0A8B7ZUL1_ACAPL</name>
<dbReference type="Gene3D" id="1.20.5.1160">
    <property type="entry name" value="Vasodilator-stimulated phosphoprotein"/>
    <property type="match status" value="1"/>
</dbReference>
<reference evidence="4 5" key="1">
    <citation type="submission" date="2025-04" db="UniProtKB">
        <authorList>
            <consortium name="RefSeq"/>
        </authorList>
    </citation>
    <scope>IDENTIFICATION</scope>
</reference>